<evidence type="ECO:0000256" key="4">
    <source>
        <dbReference type="ARBA" id="ARBA00023015"/>
    </source>
</evidence>
<dbReference type="GO" id="GO:0005634">
    <property type="term" value="C:nucleus"/>
    <property type="evidence" value="ECO:0007669"/>
    <property type="project" value="UniProtKB-SubCell"/>
</dbReference>
<proteinExistence type="inferred from homology"/>
<dbReference type="InterPro" id="IPR047531">
    <property type="entry name" value="SAM_Scm-like"/>
</dbReference>
<protein>
    <submittedName>
        <fullName evidence="9">Scm polycomb group protein like 4</fullName>
    </submittedName>
</protein>
<feature type="region of interest" description="Disordered" evidence="7">
    <location>
        <begin position="1"/>
        <end position="22"/>
    </location>
</feature>
<dbReference type="PANTHER" id="PTHR12247">
    <property type="entry name" value="POLYCOMB GROUP PROTEIN"/>
    <property type="match status" value="1"/>
</dbReference>
<dbReference type="InterPro" id="IPR050548">
    <property type="entry name" value="PcG_chromatin_remod_factors"/>
</dbReference>
<comment type="subcellular location">
    <subcellularLocation>
        <location evidence="1">Nucleus</location>
    </subcellularLocation>
</comment>
<dbReference type="GO" id="GO:0045892">
    <property type="term" value="P:negative regulation of DNA-templated transcription"/>
    <property type="evidence" value="ECO:0007669"/>
    <property type="project" value="TreeGrafter"/>
</dbReference>
<dbReference type="FunFam" id="1.10.150.50:FF:000018">
    <property type="entry name" value="Polycomb protein scmh1 isoform 4"/>
    <property type="match status" value="1"/>
</dbReference>
<feature type="domain" description="SAM" evidence="8">
    <location>
        <begin position="96"/>
        <end position="165"/>
    </location>
</feature>
<comment type="similarity">
    <text evidence="2">Belongs to the SCM family.</text>
</comment>
<evidence type="ECO:0000259" key="8">
    <source>
        <dbReference type="SMART" id="SM00454"/>
    </source>
</evidence>
<dbReference type="InterPro" id="IPR013761">
    <property type="entry name" value="SAM/pointed_sf"/>
</dbReference>
<keyword evidence="4" id="KW-0805">Transcription regulation</keyword>
<reference evidence="9" key="2">
    <citation type="submission" date="2025-09" db="UniProtKB">
        <authorList>
            <consortium name="Ensembl"/>
        </authorList>
    </citation>
    <scope>IDENTIFICATION</scope>
</reference>
<evidence type="ECO:0000256" key="6">
    <source>
        <dbReference type="ARBA" id="ARBA00023242"/>
    </source>
</evidence>
<sequence>MDPKRYSVDPSDSAYGAMPSPYTANKPAYGFRSGTTYSGGVCRQAASPSTFQEGNRSGKKEEIIKSLPSVNLISLYLAYSPSPEGGEAKPPPSKDPSRWSVDEVVWFIKDADPQALGPHVDLFRKHEIDGDALLLLKSDMIMKYLGLKLGPALKLCYHIDKLKQNKF</sequence>
<dbReference type="Proteomes" id="UP000472260">
    <property type="component" value="Unassembled WGS sequence"/>
</dbReference>
<evidence type="ECO:0000256" key="7">
    <source>
        <dbReference type="SAM" id="MobiDB-lite"/>
    </source>
</evidence>
<accession>A0A671NH36</accession>
<dbReference type="GO" id="GO:0042393">
    <property type="term" value="F:histone binding"/>
    <property type="evidence" value="ECO:0007669"/>
    <property type="project" value="TreeGrafter"/>
</dbReference>
<evidence type="ECO:0000313" key="10">
    <source>
        <dbReference type="Proteomes" id="UP000472260"/>
    </source>
</evidence>
<dbReference type="PANTHER" id="PTHR12247:SF85">
    <property type="entry name" value="SEX COMB ON MIDLEG-LIKE PROTEIN 4"/>
    <property type="match status" value="1"/>
</dbReference>
<dbReference type="SUPFAM" id="SSF47769">
    <property type="entry name" value="SAM/Pointed domain"/>
    <property type="match status" value="1"/>
</dbReference>
<dbReference type="CDD" id="cd09578">
    <property type="entry name" value="SAM_Scm"/>
    <property type="match status" value="1"/>
</dbReference>
<evidence type="ECO:0000256" key="2">
    <source>
        <dbReference type="ARBA" id="ARBA00008469"/>
    </source>
</evidence>
<dbReference type="SMART" id="SM00454">
    <property type="entry name" value="SAM"/>
    <property type="match status" value="1"/>
</dbReference>
<keyword evidence="3" id="KW-0678">Repressor</keyword>
<evidence type="ECO:0000256" key="3">
    <source>
        <dbReference type="ARBA" id="ARBA00022491"/>
    </source>
</evidence>
<dbReference type="InterPro" id="IPR001660">
    <property type="entry name" value="SAM"/>
</dbReference>
<keyword evidence="6" id="KW-0539">Nucleus</keyword>
<evidence type="ECO:0000256" key="1">
    <source>
        <dbReference type="ARBA" id="ARBA00004123"/>
    </source>
</evidence>
<keyword evidence="10" id="KW-1185">Reference proteome</keyword>
<evidence type="ECO:0000256" key="5">
    <source>
        <dbReference type="ARBA" id="ARBA00023163"/>
    </source>
</evidence>
<reference evidence="9" key="1">
    <citation type="submission" date="2025-08" db="UniProtKB">
        <authorList>
            <consortium name="Ensembl"/>
        </authorList>
    </citation>
    <scope>IDENTIFICATION</scope>
</reference>
<organism evidence="9 10">
    <name type="scientific">Sinocyclocheilus anshuiensis</name>
    <dbReference type="NCBI Taxonomy" id="1608454"/>
    <lineage>
        <taxon>Eukaryota</taxon>
        <taxon>Metazoa</taxon>
        <taxon>Chordata</taxon>
        <taxon>Craniata</taxon>
        <taxon>Vertebrata</taxon>
        <taxon>Euteleostomi</taxon>
        <taxon>Actinopterygii</taxon>
        <taxon>Neopterygii</taxon>
        <taxon>Teleostei</taxon>
        <taxon>Ostariophysi</taxon>
        <taxon>Cypriniformes</taxon>
        <taxon>Cyprinidae</taxon>
        <taxon>Cyprininae</taxon>
        <taxon>Sinocyclocheilus</taxon>
    </lineage>
</organism>
<dbReference type="Gene3D" id="1.10.150.50">
    <property type="entry name" value="Transcription Factor, Ets-1"/>
    <property type="match status" value="1"/>
</dbReference>
<dbReference type="GO" id="GO:0003682">
    <property type="term" value="F:chromatin binding"/>
    <property type="evidence" value="ECO:0007669"/>
    <property type="project" value="TreeGrafter"/>
</dbReference>
<dbReference type="Ensembl" id="ENSSANT00000048290.1">
    <property type="protein sequence ID" value="ENSSANP00000045403.1"/>
    <property type="gene ID" value="ENSSANG00000022918.1"/>
</dbReference>
<evidence type="ECO:0000313" key="9">
    <source>
        <dbReference type="Ensembl" id="ENSSANP00000045403.1"/>
    </source>
</evidence>
<keyword evidence="5" id="KW-0804">Transcription</keyword>
<name>A0A671NH36_9TELE</name>
<dbReference type="Pfam" id="PF00536">
    <property type="entry name" value="SAM_1"/>
    <property type="match status" value="1"/>
</dbReference>
<dbReference type="AlphaFoldDB" id="A0A671NH36"/>